<dbReference type="CTD" id="393842"/>
<dbReference type="PANTHER" id="PTHR23179:SF26">
    <property type="entry name" value="T-CELL ACTIVATION RHO GTPASE-ACTIVATING PROTEIN"/>
    <property type="match status" value="1"/>
</dbReference>
<protein>
    <recommendedName>
        <fullName evidence="4">Rho-GAP domain-containing protein</fullName>
    </recommendedName>
</protein>
<dbReference type="GO" id="GO:0005096">
    <property type="term" value="F:GTPase activator activity"/>
    <property type="evidence" value="ECO:0007669"/>
    <property type="project" value="UniProtKB-KW"/>
</dbReference>
<dbReference type="CDD" id="cd04402">
    <property type="entry name" value="RhoGAP_ARHGAP20"/>
    <property type="match status" value="1"/>
</dbReference>
<gene>
    <name evidence="5" type="primary">tagapa</name>
</gene>
<dbReference type="Ensembl" id="ENSEEET00000034595.2">
    <property type="protein sequence ID" value="ENSEEEP00000034194.2"/>
    <property type="gene ID" value="ENSEEEG00000016285.2"/>
</dbReference>
<dbReference type="InterPro" id="IPR000198">
    <property type="entry name" value="RhoGAP_dom"/>
</dbReference>
<feature type="compositionally biased region" description="Low complexity" evidence="3">
    <location>
        <begin position="430"/>
        <end position="451"/>
    </location>
</feature>
<dbReference type="PANTHER" id="PTHR23179">
    <property type="entry name" value="T-CELL ACTIVATION RHO GTPASE ACTIVATING PROTEIN-RELATED"/>
    <property type="match status" value="1"/>
</dbReference>
<dbReference type="GeneTree" id="ENSGT00940000157993"/>
<dbReference type="GO" id="GO:0007165">
    <property type="term" value="P:signal transduction"/>
    <property type="evidence" value="ECO:0007669"/>
    <property type="project" value="InterPro"/>
</dbReference>
<dbReference type="InterPro" id="IPR008936">
    <property type="entry name" value="Rho_GTPase_activation_prot"/>
</dbReference>
<reference evidence="6" key="1">
    <citation type="journal article" date="2014" name="Science">
        <title>Nonhuman genetics. Genomic basis for the convergent evolution of electric organs.</title>
        <authorList>
            <person name="Gallant J.R."/>
            <person name="Traeger L.L."/>
            <person name="Volkening J.D."/>
            <person name="Moffett H."/>
            <person name="Chen P.H."/>
            <person name="Novina C.D."/>
            <person name="Phillips G.N.Jr."/>
            <person name="Anand R."/>
            <person name="Wells G.B."/>
            <person name="Pinch M."/>
            <person name="Guth R."/>
            <person name="Unguez G.A."/>
            <person name="Albert J.S."/>
            <person name="Zakon H.H."/>
            <person name="Samanta M.P."/>
            <person name="Sussman M.R."/>
        </authorList>
    </citation>
    <scope>NUCLEOTIDE SEQUENCE [LARGE SCALE GENOMIC DNA]</scope>
</reference>
<dbReference type="InterPro" id="IPR047886">
    <property type="entry name" value="ARHGAP20-like_RhoGAP"/>
</dbReference>
<dbReference type="GeneID" id="113587023"/>
<accession>A0A4W4G9H3</accession>
<keyword evidence="1" id="KW-0343">GTPase activation</keyword>
<keyword evidence="6" id="KW-1185">Reference proteome</keyword>
<dbReference type="Pfam" id="PF00620">
    <property type="entry name" value="RhoGAP"/>
    <property type="match status" value="1"/>
</dbReference>
<feature type="region of interest" description="Disordered" evidence="3">
    <location>
        <begin position="430"/>
        <end position="503"/>
    </location>
</feature>
<feature type="compositionally biased region" description="Polar residues" evidence="3">
    <location>
        <begin position="483"/>
        <end position="492"/>
    </location>
</feature>
<dbReference type="Gene3D" id="1.10.555.10">
    <property type="entry name" value="Rho GTPase activation protein"/>
    <property type="match status" value="1"/>
</dbReference>
<reference evidence="5" key="4">
    <citation type="submission" date="2025-08" db="UniProtKB">
        <authorList>
            <consortium name="Ensembl"/>
        </authorList>
    </citation>
    <scope>IDENTIFICATION</scope>
</reference>
<dbReference type="PROSITE" id="PS50238">
    <property type="entry name" value="RHOGAP"/>
    <property type="match status" value="1"/>
</dbReference>
<dbReference type="STRING" id="8005.ENSEEEP00000034194"/>
<organism evidence="5 6">
    <name type="scientific">Electrophorus electricus</name>
    <name type="common">Electric eel</name>
    <name type="synonym">Gymnotus electricus</name>
    <dbReference type="NCBI Taxonomy" id="8005"/>
    <lineage>
        <taxon>Eukaryota</taxon>
        <taxon>Metazoa</taxon>
        <taxon>Chordata</taxon>
        <taxon>Craniata</taxon>
        <taxon>Vertebrata</taxon>
        <taxon>Euteleostomi</taxon>
        <taxon>Actinopterygii</taxon>
        <taxon>Neopterygii</taxon>
        <taxon>Teleostei</taxon>
        <taxon>Ostariophysi</taxon>
        <taxon>Gymnotiformes</taxon>
        <taxon>Gymnotoidei</taxon>
        <taxon>Gymnotidae</taxon>
        <taxon>Electrophorus</taxon>
    </lineage>
</organism>
<proteinExistence type="predicted"/>
<evidence type="ECO:0000313" key="6">
    <source>
        <dbReference type="Proteomes" id="UP000314983"/>
    </source>
</evidence>
<evidence type="ECO:0000256" key="1">
    <source>
        <dbReference type="ARBA" id="ARBA00022468"/>
    </source>
</evidence>
<dbReference type="RefSeq" id="XP_026881303.2">
    <property type="nucleotide sequence ID" value="XM_027025502.2"/>
</dbReference>
<dbReference type="OMA" id="DICQKDG"/>
<dbReference type="SMART" id="SM00324">
    <property type="entry name" value="RhoGAP"/>
    <property type="match status" value="1"/>
</dbReference>
<dbReference type="AlphaFoldDB" id="A0A4W4G9H3"/>
<evidence type="ECO:0000256" key="2">
    <source>
        <dbReference type="ARBA" id="ARBA00022553"/>
    </source>
</evidence>
<keyword evidence="2" id="KW-0597">Phosphoprotein</keyword>
<reference evidence="5" key="5">
    <citation type="submission" date="2025-09" db="UniProtKB">
        <authorList>
            <consortium name="Ensembl"/>
        </authorList>
    </citation>
    <scope>IDENTIFICATION</scope>
</reference>
<evidence type="ECO:0000256" key="3">
    <source>
        <dbReference type="SAM" id="MobiDB-lite"/>
    </source>
</evidence>
<dbReference type="Proteomes" id="UP000314983">
    <property type="component" value="Chromosome 13"/>
</dbReference>
<reference evidence="6" key="2">
    <citation type="journal article" date="2017" name="Sci. Adv.">
        <title>A tail of two voltages: Proteomic comparison of the three electric organs of the electric eel.</title>
        <authorList>
            <person name="Traeger L.L."/>
            <person name="Sabat G."/>
            <person name="Barrett-Wilt G.A."/>
            <person name="Wells G.B."/>
            <person name="Sussman M.R."/>
        </authorList>
    </citation>
    <scope>NUCLEOTIDE SEQUENCE [LARGE SCALE GENOMIC DNA]</scope>
</reference>
<dbReference type="SUPFAM" id="SSF48350">
    <property type="entry name" value="GTPase activation domain, GAP"/>
    <property type="match status" value="1"/>
</dbReference>
<reference evidence="5" key="3">
    <citation type="submission" date="2020-05" db="EMBL/GenBank/DDBJ databases">
        <title>Electrophorus electricus (electric eel) genome, fEleEle1, primary haplotype.</title>
        <authorList>
            <person name="Myers G."/>
            <person name="Meyer A."/>
            <person name="Fedrigo O."/>
            <person name="Formenti G."/>
            <person name="Rhie A."/>
            <person name="Tracey A."/>
            <person name="Sims Y."/>
            <person name="Jarvis E.D."/>
        </authorList>
    </citation>
    <scope>NUCLEOTIDE SEQUENCE [LARGE SCALE GENOMIC DNA]</scope>
</reference>
<evidence type="ECO:0000259" key="4">
    <source>
        <dbReference type="PROSITE" id="PS50238"/>
    </source>
</evidence>
<sequence length="654" mass="72388">MKVLSGHVVTKSQFEDSMDLFIMPASAAHLKLGPPLPQQAHEANSINSAHTENLNRKRWKNLFWRVQRKNMNSGCALTPQKKPLFGQALTDICEKNACPPKPIMEILSVLRKEGPQTLGVFRKAGNARCLKEIKEQLNSGAEVYLKDEPVILLADLLKDFLRHLPSGLLVVEQYNTWMAAMEKEDVHDRCTELQRVVKNLPEPNIHLLKHLIVMLYHISANADTNKMDSSNLALCVSPNLLRTDNMEIMKNVSTLTQFLIDNCSEIFGEDALTLLGDSDEEELSDNQDSIHQDSAYDSNDPDVEGSKGSFTDMHAIHSDSEEKSLDNEVSCSYAAVGRQTAKPFFRRCSEPTIIFTEGVRNQIPLTRSQTEMNFYDQHLTKQISDECVLFGMGSRLLPVKKNICILAAGQLQLQGTAKASTSCSSSSLESTISSTSDSSFHTSSPIVSSSSQRRTLQRKKSFPTCLMPHGNSLNETPKKRSQSMKATNSRTKASFARGGTSKRAEKVLQQGQTLPEVLPLTGASLQKHLSREEVFQQVDSKIPSNPPSYEQALEDNGHPMLSQRRSLTVEAARCLSKNTCSQSIYPAAEPAYPCSVKNCSHSHCSESAEKIHISAESAISPDSRQTMHEASETSLANCCGQQLVESVSVRESYV</sequence>
<feature type="region of interest" description="Disordered" evidence="3">
    <location>
        <begin position="279"/>
        <end position="311"/>
    </location>
</feature>
<dbReference type="GO" id="GO:0035023">
    <property type="term" value="P:regulation of Rho protein signal transduction"/>
    <property type="evidence" value="ECO:0007669"/>
    <property type="project" value="InterPro"/>
</dbReference>
<name>A0A4W4G9H3_ELEEL</name>
<evidence type="ECO:0000313" key="5">
    <source>
        <dbReference type="Ensembl" id="ENSEEEP00000034194.2"/>
    </source>
</evidence>
<feature type="domain" description="Rho-GAP" evidence="4">
    <location>
        <begin position="87"/>
        <end position="267"/>
    </location>
</feature>
<dbReference type="KEGG" id="eee:113587023"/>